<accession>Q07SG3</accession>
<dbReference type="OrthoDB" id="9812933at2"/>
<dbReference type="STRING" id="316055.RPE_1169"/>
<keyword evidence="1" id="KW-0732">Signal</keyword>
<dbReference type="HOGENOM" id="CLU_035030_0_0_5"/>
<feature type="chain" id="PRO_5004165989" evidence="1">
    <location>
        <begin position="21"/>
        <end position="395"/>
    </location>
</feature>
<evidence type="ECO:0000313" key="2">
    <source>
        <dbReference type="EMBL" id="ABJ05121.1"/>
    </source>
</evidence>
<name>Q07SG3_RHOP5</name>
<evidence type="ECO:0000256" key="1">
    <source>
        <dbReference type="SAM" id="SignalP"/>
    </source>
</evidence>
<dbReference type="eggNOG" id="ENOG502ZART">
    <property type="taxonomic scope" value="Bacteria"/>
</dbReference>
<dbReference type="KEGG" id="rpe:RPE_1169"/>
<feature type="signal peptide" evidence="1">
    <location>
        <begin position="1"/>
        <end position="20"/>
    </location>
</feature>
<organism evidence="2">
    <name type="scientific">Rhodopseudomonas palustris (strain BisA53)</name>
    <dbReference type="NCBI Taxonomy" id="316055"/>
    <lineage>
        <taxon>Bacteria</taxon>
        <taxon>Pseudomonadati</taxon>
        <taxon>Pseudomonadota</taxon>
        <taxon>Alphaproteobacteria</taxon>
        <taxon>Hyphomicrobiales</taxon>
        <taxon>Nitrobacteraceae</taxon>
        <taxon>Rhodopseudomonas</taxon>
    </lineage>
</organism>
<sequence>MTHLAKVAIALLALLGSARADEAATSAREPYQLVRSLQSLQDQIARGNLEAHNAQPALLKRLGEQFRNADPNLWNDPRNSRAAVVFLLSGGDPQVVAALRSRKLLSVDEAILDGAIAYVEGRSEEAKARLGGVKSGALPATLGAEITLAQSALLAQSDLKATVARLDEVRLLMPGTLIEEAALRREIFLVGQIDDFDKFERLATQYFRRYRHSIYAGNFRQRFALSVARFSFVQQADRFPRLVGVLDHLDRGSQRALYFLITRTALVRGKTEMANLAAERAISLTDEGTAERTRAYFYRAAARLVSDGHEQALEDLQQLDTGRLSTPDANLLAAALALGRTVRKPLPAASTETDWDDGEPTAVRPRIDFSSSIGAIDLAEKLLDQSKDQLKERKR</sequence>
<gene>
    <name evidence="2" type="ordered locus">RPE_1169</name>
</gene>
<dbReference type="NCBIfam" id="NF009441">
    <property type="entry name" value="PRK12798.1-3"/>
    <property type="match status" value="1"/>
</dbReference>
<dbReference type="EMBL" id="CP000463">
    <property type="protein sequence ID" value="ABJ05121.1"/>
    <property type="molecule type" value="Genomic_DNA"/>
</dbReference>
<protein>
    <submittedName>
        <fullName evidence="2">Putative chemotaxis protein</fullName>
    </submittedName>
</protein>
<dbReference type="AlphaFoldDB" id="Q07SG3"/>
<reference evidence="2" key="1">
    <citation type="submission" date="2006-09" db="EMBL/GenBank/DDBJ databases">
        <title>Complete sequence of Rhodopseudomonas palustris BisA53.</title>
        <authorList>
            <consortium name="US DOE Joint Genome Institute"/>
            <person name="Copeland A."/>
            <person name="Lucas S."/>
            <person name="Lapidus A."/>
            <person name="Barry K."/>
            <person name="Detter J.C."/>
            <person name="Glavina del Rio T."/>
            <person name="Hammon N."/>
            <person name="Israni S."/>
            <person name="Dalin E."/>
            <person name="Tice H."/>
            <person name="Pitluck S."/>
            <person name="Chain P."/>
            <person name="Malfatti S."/>
            <person name="Shin M."/>
            <person name="Vergez L."/>
            <person name="Schmutz J."/>
            <person name="Larimer F."/>
            <person name="Land M."/>
            <person name="Hauser L."/>
            <person name="Pelletier D.A."/>
            <person name="Kyrpides N."/>
            <person name="Kim E."/>
            <person name="Harwood C.S."/>
            <person name="Oda Y."/>
            <person name="Richardson P."/>
        </authorList>
    </citation>
    <scope>NUCLEOTIDE SEQUENCE [LARGE SCALE GENOMIC DNA]</scope>
    <source>
        <strain evidence="2">BisA53</strain>
    </source>
</reference>
<proteinExistence type="predicted"/>